<dbReference type="EMBL" id="CP066744">
    <property type="protein sequence ID" value="QQK08908.1"/>
    <property type="molecule type" value="Genomic_DNA"/>
</dbReference>
<dbReference type="Proteomes" id="UP000595814">
    <property type="component" value="Chromosome"/>
</dbReference>
<organism evidence="1 2">
    <name type="scientific">Miniphocaeibacter halophilus</name>
    <dbReference type="NCBI Taxonomy" id="2931922"/>
    <lineage>
        <taxon>Bacteria</taxon>
        <taxon>Bacillati</taxon>
        <taxon>Bacillota</taxon>
        <taxon>Tissierellia</taxon>
        <taxon>Tissierellales</taxon>
        <taxon>Peptoniphilaceae</taxon>
        <taxon>Miniphocaeibacter</taxon>
    </lineage>
</organism>
<gene>
    <name evidence="1" type="primary">gyrB</name>
    <name evidence="1" type="ORF">JFY71_05060</name>
</gene>
<reference evidence="1 2" key="1">
    <citation type="journal article" date="2022" name="Int. J. Syst. Evol. Microbiol.">
        <title>Miniphocaeibacter halophilus sp. nov., an ammonium-tolerant acetate-producing bacterium isolated from a biogas system.</title>
        <authorList>
            <person name="Schnurer A."/>
            <person name="Singh A."/>
            <person name="Bi S."/>
            <person name="Qiao W."/>
            <person name="Westerholm M."/>
        </authorList>
    </citation>
    <scope>NUCLEOTIDE SEQUENCE [LARGE SCALE GENOMIC DNA]</scope>
    <source>
        <strain evidence="1 2">AMB_01</strain>
    </source>
</reference>
<accession>A0AC61MU33</accession>
<sequence length="637" mass="71174">MSQKRHYSASDIKVLEGLEPVRLRPGMYIGSTSSKGLHHLVYEVVDNSIDEALAGVANTIEVIIYEDGSISVRDNGSGIPVEKHPQTGRSTLETVLTILHAGGKFNNDAYKVSGGLHGVGVSVVNALSEWLIATVHRDGYEFTQEFSRGNVVTELQKGKKVSDTGTEIKFKPDFEIFETLDFEKEILITRFREMAFLNKGIKITLEDKRDNTKVEFHYEGGIKSFVEYLNRNKNPLHSDVIYIEGEREGSYVEIALQYTDSYSENVLSFANNIHTSEGGTHLVGFRTALTRTINDYGRKYNLIKEKDDNLQGEDAREGLTAIISIKLSEPQFEGQTKAKLGNSESRGVVESALGEGLSTFLEENPKVAKIIIDKAQSSARAREAARKARDLTRKRSILDNTPLPGKLADCIETDIGINEIFIVEGDSAGGSAKGGRDSNFQAILPLRGKILNVEKARLDRALSSDEIKNMITAFGTGIGSEFNIDNLRYGKIIIMTDADVDGAHIRTLLLTFFFRYMRELIEKGHIYIAQPPLYGILKGTKVVRYCYDEKELEKSLDELGRGSNLKVQRYKGLGEMNAEQLWATTMDPDNRILLKVTLDQDEMVEIDETFNILMGDKVEPRREFIEENAVYAKNIDA</sequence>
<evidence type="ECO:0000313" key="1">
    <source>
        <dbReference type="EMBL" id="QQK08908.1"/>
    </source>
</evidence>
<name>A0AC61MU33_9FIRM</name>
<keyword evidence="2" id="KW-1185">Reference proteome</keyword>
<evidence type="ECO:0000313" key="2">
    <source>
        <dbReference type="Proteomes" id="UP000595814"/>
    </source>
</evidence>
<proteinExistence type="predicted"/>
<protein>
    <submittedName>
        <fullName evidence="1">DNA topoisomerase (ATP-hydrolyzing) subunit B</fullName>
    </submittedName>
</protein>